<evidence type="ECO:0000313" key="1">
    <source>
        <dbReference type="EMBL" id="KAG8181948.1"/>
    </source>
</evidence>
<accession>A0AAV6UDX5</accession>
<dbReference type="AlphaFoldDB" id="A0AAV6UDX5"/>
<gene>
    <name evidence="1" type="ORF">JTE90_000059</name>
</gene>
<organism evidence="1 2">
    <name type="scientific">Oedothorax gibbosus</name>
    <dbReference type="NCBI Taxonomy" id="931172"/>
    <lineage>
        <taxon>Eukaryota</taxon>
        <taxon>Metazoa</taxon>
        <taxon>Ecdysozoa</taxon>
        <taxon>Arthropoda</taxon>
        <taxon>Chelicerata</taxon>
        <taxon>Arachnida</taxon>
        <taxon>Araneae</taxon>
        <taxon>Araneomorphae</taxon>
        <taxon>Entelegynae</taxon>
        <taxon>Araneoidea</taxon>
        <taxon>Linyphiidae</taxon>
        <taxon>Erigoninae</taxon>
        <taxon>Oedothorax</taxon>
    </lineage>
</organism>
<dbReference type="EMBL" id="JAFNEN010000487">
    <property type="protein sequence ID" value="KAG8181948.1"/>
    <property type="molecule type" value="Genomic_DNA"/>
</dbReference>
<keyword evidence="2" id="KW-1185">Reference proteome</keyword>
<reference evidence="1 2" key="1">
    <citation type="journal article" date="2022" name="Nat. Ecol. Evol.">
        <title>A masculinizing supergene underlies an exaggerated male reproductive morph in a spider.</title>
        <authorList>
            <person name="Hendrickx F."/>
            <person name="De Corte Z."/>
            <person name="Sonet G."/>
            <person name="Van Belleghem S.M."/>
            <person name="Kostlbacher S."/>
            <person name="Vangestel C."/>
        </authorList>
    </citation>
    <scope>NUCLEOTIDE SEQUENCE [LARGE SCALE GENOMIC DNA]</scope>
    <source>
        <strain evidence="1">W744_W776</strain>
    </source>
</reference>
<protein>
    <submittedName>
        <fullName evidence="1">Uncharacterized protein</fullName>
    </submittedName>
</protein>
<dbReference type="Proteomes" id="UP000827092">
    <property type="component" value="Unassembled WGS sequence"/>
</dbReference>
<name>A0AAV6UDX5_9ARAC</name>
<comment type="caution">
    <text evidence="1">The sequence shown here is derived from an EMBL/GenBank/DDBJ whole genome shotgun (WGS) entry which is preliminary data.</text>
</comment>
<proteinExistence type="predicted"/>
<sequence length="127" mass="13787">MSSVGYKTDLHKQTHSIYSNKQLGKFTSANTRTSTPCNGVGSELASCRRAQIKMCSSRCTDPLLKVPPYCHREEEKNQCRLPVGAVPHRIVCSFPSLHRLLLVASGSGSVPLVFAAPFPGQRSNASV</sequence>
<evidence type="ECO:0000313" key="2">
    <source>
        <dbReference type="Proteomes" id="UP000827092"/>
    </source>
</evidence>